<reference evidence="3" key="2">
    <citation type="submission" date="2021-12" db="EMBL/GenBank/DDBJ databases">
        <title>Resequencing data analysis of finger millet.</title>
        <authorList>
            <person name="Hatakeyama M."/>
            <person name="Aluri S."/>
            <person name="Balachadran M.T."/>
            <person name="Sivarajan S.R."/>
            <person name="Poveda L."/>
            <person name="Shimizu-Inatsugi R."/>
            <person name="Schlapbach R."/>
            <person name="Sreeman S.M."/>
            <person name="Shimizu K.K."/>
        </authorList>
    </citation>
    <scope>NUCLEOTIDE SEQUENCE</scope>
</reference>
<keyword evidence="4" id="KW-1185">Reference proteome</keyword>
<feature type="compositionally biased region" description="Basic residues" evidence="2">
    <location>
        <begin position="263"/>
        <end position="272"/>
    </location>
</feature>
<keyword evidence="1" id="KW-0175">Coiled coil</keyword>
<protein>
    <submittedName>
        <fullName evidence="3">Uncharacterized protein</fullName>
    </submittedName>
</protein>
<evidence type="ECO:0000313" key="4">
    <source>
        <dbReference type="Proteomes" id="UP001054889"/>
    </source>
</evidence>
<organism evidence="3 4">
    <name type="scientific">Eleusine coracana subsp. coracana</name>
    <dbReference type="NCBI Taxonomy" id="191504"/>
    <lineage>
        <taxon>Eukaryota</taxon>
        <taxon>Viridiplantae</taxon>
        <taxon>Streptophyta</taxon>
        <taxon>Embryophyta</taxon>
        <taxon>Tracheophyta</taxon>
        <taxon>Spermatophyta</taxon>
        <taxon>Magnoliopsida</taxon>
        <taxon>Liliopsida</taxon>
        <taxon>Poales</taxon>
        <taxon>Poaceae</taxon>
        <taxon>PACMAD clade</taxon>
        <taxon>Chloridoideae</taxon>
        <taxon>Cynodonteae</taxon>
        <taxon>Eleusininae</taxon>
        <taxon>Eleusine</taxon>
    </lineage>
</organism>
<evidence type="ECO:0000256" key="1">
    <source>
        <dbReference type="SAM" id="Coils"/>
    </source>
</evidence>
<comment type="caution">
    <text evidence="3">The sequence shown here is derived from an EMBL/GenBank/DDBJ whole genome shotgun (WGS) entry which is preliminary data.</text>
</comment>
<feature type="coiled-coil region" evidence="1">
    <location>
        <begin position="10"/>
        <end position="44"/>
    </location>
</feature>
<dbReference type="PANTHER" id="PTHR34380:SF1">
    <property type="entry name" value="OS01G0221300 PROTEIN"/>
    <property type="match status" value="1"/>
</dbReference>
<dbReference type="EMBL" id="BQKI01000012">
    <property type="protein sequence ID" value="GJN06473.1"/>
    <property type="molecule type" value="Genomic_DNA"/>
</dbReference>
<dbReference type="Proteomes" id="UP001054889">
    <property type="component" value="Unassembled WGS sequence"/>
</dbReference>
<evidence type="ECO:0000313" key="3">
    <source>
        <dbReference type="EMBL" id="GJN06473.1"/>
    </source>
</evidence>
<feature type="region of interest" description="Disordered" evidence="2">
    <location>
        <begin position="96"/>
        <end position="335"/>
    </location>
</feature>
<sequence>MDSAGSAKLVTALEAELSAKSSRIAELEARVSLLEAENARLREAQGKAPDLTGEDDPILGRLEEAPCAHKQTAAEKPGEAMGCDVIVLSDGEEGIAVDADKGRSPEVRVVTEESEEVERGSESNEGVARCDSNVSLEDDDVSVMPPRKKRSAARVVTSDSEDEDMGVCELGSGEGDDQEGVITCSRKRALHRASDSENEDVDAAAGVSGLKRASGLAATEMESEDEDDMIPISKVLKKIRKKRASDDDELGDAQGCSPPQTRRSARLVKKRQAAPQVLKFAEPKQYEGSEDDTEEDDDMDDFINDGDPSEDDGEPESFGASPVNEESSPELEESDIVTDYKEAIDCIGRKKKDRDWNLEGDMLAAFREKPELCLKAVCALYRKQTEDEQLEKSALFHNKRGFNHIHATRYLLILGWTLLSNFRASFIAEFLLDGDPHGPLMKTVDDLEAHDQCALKYCQMIASHYSKQLFAIYQNEEDPYFHP</sequence>
<reference evidence="3" key="1">
    <citation type="journal article" date="2018" name="DNA Res.">
        <title>Multiple hybrid de novo genome assembly of finger millet, an orphan allotetraploid crop.</title>
        <authorList>
            <person name="Hatakeyama M."/>
            <person name="Aluri S."/>
            <person name="Balachadran M.T."/>
            <person name="Sivarajan S.R."/>
            <person name="Patrignani A."/>
            <person name="Gruter S."/>
            <person name="Poveda L."/>
            <person name="Shimizu-Inatsugi R."/>
            <person name="Baeten J."/>
            <person name="Francoijs K.J."/>
            <person name="Nataraja K.N."/>
            <person name="Reddy Y.A.N."/>
            <person name="Phadnis S."/>
            <person name="Ravikumar R.L."/>
            <person name="Schlapbach R."/>
            <person name="Sreeman S.M."/>
            <person name="Shimizu K.K."/>
        </authorList>
    </citation>
    <scope>NUCLEOTIDE SEQUENCE</scope>
</reference>
<accession>A0AAV5D8I4</accession>
<feature type="compositionally biased region" description="Basic and acidic residues" evidence="2">
    <location>
        <begin position="98"/>
        <end position="122"/>
    </location>
</feature>
<evidence type="ECO:0000256" key="2">
    <source>
        <dbReference type="SAM" id="MobiDB-lite"/>
    </source>
</evidence>
<dbReference type="PANTHER" id="PTHR34380">
    <property type="entry name" value="BNAA03G12380D PROTEIN"/>
    <property type="match status" value="1"/>
</dbReference>
<gene>
    <name evidence="3" type="primary">ga24202</name>
    <name evidence="3" type="ORF">PR202_ga24202</name>
</gene>
<name>A0AAV5D8I4_ELECO</name>
<feature type="compositionally biased region" description="Acidic residues" evidence="2">
    <location>
        <begin position="288"/>
        <end position="315"/>
    </location>
</feature>
<dbReference type="AlphaFoldDB" id="A0AAV5D8I4"/>
<proteinExistence type="predicted"/>